<accession>A0AAQ4R2F1</accession>
<evidence type="ECO:0000313" key="5">
    <source>
        <dbReference type="Ensembl" id="ENSGACP00000057212.1"/>
    </source>
</evidence>
<dbReference type="PANTHER" id="PTHR22803">
    <property type="entry name" value="MANNOSE, PHOSPHOLIPASE, LECTIN RECEPTOR RELATED"/>
    <property type="match status" value="1"/>
</dbReference>
<name>A0AAQ4R2F1_GASAC</name>
<dbReference type="Gene3D" id="3.10.100.10">
    <property type="entry name" value="Mannose-Binding Protein A, subunit A"/>
    <property type="match status" value="1"/>
</dbReference>
<evidence type="ECO:0000313" key="6">
    <source>
        <dbReference type="Proteomes" id="UP000007635"/>
    </source>
</evidence>
<protein>
    <recommendedName>
        <fullName evidence="4">C-type lectin domain-containing protein</fullName>
    </recommendedName>
</protein>
<dbReference type="InterPro" id="IPR018378">
    <property type="entry name" value="C-type_lectin_CS"/>
</dbReference>
<dbReference type="CDD" id="cd03590">
    <property type="entry name" value="CLECT_DC-SIGN_like"/>
    <property type="match status" value="1"/>
</dbReference>
<evidence type="ECO:0000256" key="1">
    <source>
        <dbReference type="ARBA" id="ARBA00022734"/>
    </source>
</evidence>
<dbReference type="InterPro" id="IPR001304">
    <property type="entry name" value="C-type_lectin-like"/>
</dbReference>
<proteinExistence type="predicted"/>
<evidence type="ECO:0000256" key="3">
    <source>
        <dbReference type="SAM" id="Phobius"/>
    </source>
</evidence>
<dbReference type="Proteomes" id="UP000007635">
    <property type="component" value="Chromosome XVI"/>
</dbReference>
<sequence>MDIAENSMDEIYANVEYVKSQASVRPSTPAPGPSSPRSRPHVAVAVSLGLLSVLLLAGLVCLGVLMHASAAELSSIKANLTERLQVSGDKLSLVSAERDQLKDNFTALKDNFTALKDNFTALKDNFTALKDNFTALTQEKDGLQLLLKQKKTCPEGWTMFRGSCYLLSTRDGSWENGRKDCRDQGADLVIIDSLEEQKFLSSINRRRSWIGLSDKDIEGTWKWIDGTPLTAAYWYRDANVVEPNNGGGGSTVEEDCAEMNPDLKTQNSWNDLPCNTALRWICEKLA</sequence>
<dbReference type="GeneTree" id="ENSGT01030000234575"/>
<dbReference type="GO" id="GO:0030246">
    <property type="term" value="F:carbohydrate binding"/>
    <property type="evidence" value="ECO:0007669"/>
    <property type="project" value="UniProtKB-KW"/>
</dbReference>
<keyword evidence="3" id="KW-0812">Transmembrane</keyword>
<dbReference type="InterPro" id="IPR050111">
    <property type="entry name" value="C-type_lectin/snaclec_domain"/>
</dbReference>
<dbReference type="Ensembl" id="ENSGACT00000051178.1">
    <property type="protein sequence ID" value="ENSGACP00000057212.1"/>
    <property type="gene ID" value="ENSGACG00000031026.1"/>
</dbReference>
<dbReference type="AlphaFoldDB" id="A0AAQ4R2F1"/>
<dbReference type="PROSITE" id="PS00615">
    <property type="entry name" value="C_TYPE_LECTIN_1"/>
    <property type="match status" value="1"/>
</dbReference>
<dbReference type="InterPro" id="IPR033989">
    <property type="entry name" value="CD209-like_CTLD"/>
</dbReference>
<dbReference type="PROSITE" id="PS50041">
    <property type="entry name" value="C_TYPE_LECTIN_2"/>
    <property type="match status" value="1"/>
</dbReference>
<feature type="domain" description="C-type lectin" evidence="4">
    <location>
        <begin position="160"/>
        <end position="283"/>
    </location>
</feature>
<keyword evidence="1" id="KW-0430">Lectin</keyword>
<keyword evidence="6" id="KW-1185">Reference proteome</keyword>
<dbReference type="Pfam" id="PF00059">
    <property type="entry name" value="Lectin_C"/>
    <property type="match status" value="1"/>
</dbReference>
<keyword evidence="2" id="KW-1015">Disulfide bond</keyword>
<evidence type="ECO:0000256" key="2">
    <source>
        <dbReference type="ARBA" id="ARBA00023157"/>
    </source>
</evidence>
<dbReference type="InterPro" id="IPR016187">
    <property type="entry name" value="CTDL_fold"/>
</dbReference>
<reference evidence="5 6" key="1">
    <citation type="journal article" date="2021" name="G3 (Bethesda)">
        <title>Improved contiguity of the threespine stickleback genome using long-read sequencing.</title>
        <authorList>
            <person name="Nath S."/>
            <person name="Shaw D.E."/>
            <person name="White M.A."/>
        </authorList>
    </citation>
    <scope>NUCLEOTIDE SEQUENCE [LARGE SCALE GENOMIC DNA]</scope>
    <source>
        <strain evidence="5 6">Lake Benthic</strain>
    </source>
</reference>
<dbReference type="SMART" id="SM00034">
    <property type="entry name" value="CLECT"/>
    <property type="match status" value="1"/>
</dbReference>
<keyword evidence="3" id="KW-1133">Transmembrane helix</keyword>
<dbReference type="InterPro" id="IPR016186">
    <property type="entry name" value="C-type_lectin-like/link_sf"/>
</dbReference>
<dbReference type="SUPFAM" id="SSF56436">
    <property type="entry name" value="C-type lectin-like"/>
    <property type="match status" value="1"/>
</dbReference>
<feature type="transmembrane region" description="Helical" evidence="3">
    <location>
        <begin position="42"/>
        <end position="65"/>
    </location>
</feature>
<organism evidence="5 6">
    <name type="scientific">Gasterosteus aculeatus aculeatus</name>
    <name type="common">three-spined stickleback</name>
    <dbReference type="NCBI Taxonomy" id="481459"/>
    <lineage>
        <taxon>Eukaryota</taxon>
        <taxon>Metazoa</taxon>
        <taxon>Chordata</taxon>
        <taxon>Craniata</taxon>
        <taxon>Vertebrata</taxon>
        <taxon>Euteleostomi</taxon>
        <taxon>Actinopterygii</taxon>
        <taxon>Neopterygii</taxon>
        <taxon>Teleostei</taxon>
        <taxon>Neoteleostei</taxon>
        <taxon>Acanthomorphata</taxon>
        <taxon>Eupercaria</taxon>
        <taxon>Perciformes</taxon>
        <taxon>Cottioidei</taxon>
        <taxon>Gasterosteales</taxon>
        <taxon>Gasterosteidae</taxon>
        <taxon>Gasterosteus</taxon>
    </lineage>
</organism>
<keyword evidence="3" id="KW-0472">Membrane</keyword>
<reference evidence="5" key="3">
    <citation type="submission" date="2025-09" db="UniProtKB">
        <authorList>
            <consortium name="Ensembl"/>
        </authorList>
    </citation>
    <scope>IDENTIFICATION</scope>
</reference>
<reference evidence="5" key="2">
    <citation type="submission" date="2025-08" db="UniProtKB">
        <authorList>
            <consortium name="Ensembl"/>
        </authorList>
    </citation>
    <scope>IDENTIFICATION</scope>
</reference>
<evidence type="ECO:0000259" key="4">
    <source>
        <dbReference type="PROSITE" id="PS50041"/>
    </source>
</evidence>